<name>A0A9Q0EHF9_9TELE</name>
<comment type="caution">
    <text evidence="1">The sequence shown here is derived from an EMBL/GenBank/DDBJ whole genome shotgun (WGS) entry which is preliminary data.</text>
</comment>
<evidence type="ECO:0000313" key="2">
    <source>
        <dbReference type="Proteomes" id="UP001148018"/>
    </source>
</evidence>
<sequence length="126" mass="13188">MDSAAFDLEGFVDSPSDAGLQSCRKADFLAIAQHYGVAVRKAARKLEVREAVLAGFVEFGVLVPLEVLAEEKQGPGDDAAPAPVEGQVDDTVVSFAGEEEGEKGATLKPMLGSLAMPPFSPPLTWG</sequence>
<reference evidence="1" key="1">
    <citation type="submission" date="2022-07" db="EMBL/GenBank/DDBJ databases">
        <title>Chromosome-level genome of Muraenolepis orangiensis.</title>
        <authorList>
            <person name="Kim J."/>
        </authorList>
    </citation>
    <scope>NUCLEOTIDE SEQUENCE</scope>
    <source>
        <strain evidence="1">KU_S4_2022</strain>
        <tissue evidence="1">Muscle</tissue>
    </source>
</reference>
<protein>
    <submittedName>
        <fullName evidence="1">Uncharacterized protein</fullName>
    </submittedName>
</protein>
<proteinExistence type="predicted"/>
<organism evidence="1 2">
    <name type="scientific">Muraenolepis orangiensis</name>
    <name type="common">Patagonian moray cod</name>
    <dbReference type="NCBI Taxonomy" id="630683"/>
    <lineage>
        <taxon>Eukaryota</taxon>
        <taxon>Metazoa</taxon>
        <taxon>Chordata</taxon>
        <taxon>Craniata</taxon>
        <taxon>Vertebrata</taxon>
        <taxon>Euteleostomi</taxon>
        <taxon>Actinopterygii</taxon>
        <taxon>Neopterygii</taxon>
        <taxon>Teleostei</taxon>
        <taxon>Neoteleostei</taxon>
        <taxon>Acanthomorphata</taxon>
        <taxon>Zeiogadaria</taxon>
        <taxon>Gadariae</taxon>
        <taxon>Gadiformes</taxon>
        <taxon>Muraenolepidoidei</taxon>
        <taxon>Muraenolepididae</taxon>
        <taxon>Muraenolepis</taxon>
    </lineage>
</organism>
<dbReference type="AlphaFoldDB" id="A0A9Q0EHF9"/>
<dbReference type="EMBL" id="JANIIK010000043">
    <property type="protein sequence ID" value="KAJ3605806.1"/>
    <property type="molecule type" value="Genomic_DNA"/>
</dbReference>
<accession>A0A9Q0EHF9</accession>
<keyword evidence="2" id="KW-1185">Reference proteome</keyword>
<dbReference type="Proteomes" id="UP001148018">
    <property type="component" value="Unassembled WGS sequence"/>
</dbReference>
<gene>
    <name evidence="1" type="ORF">NHX12_027850</name>
</gene>
<evidence type="ECO:0000313" key="1">
    <source>
        <dbReference type="EMBL" id="KAJ3605806.1"/>
    </source>
</evidence>